<gene>
    <name evidence="6" type="ORF">K529_014340</name>
</gene>
<dbReference type="STRING" id="1265309.K529_014340"/>
<dbReference type="Gene3D" id="2.60.200.40">
    <property type="match status" value="1"/>
</dbReference>
<dbReference type="PROSITE" id="PS50146">
    <property type="entry name" value="DAGK"/>
    <property type="match status" value="1"/>
</dbReference>
<keyword evidence="3 6" id="KW-0418">Kinase</keyword>
<protein>
    <submittedName>
        <fullName evidence="6">Diacylglycerol kinase</fullName>
    </submittedName>
</protein>
<dbReference type="AlphaFoldDB" id="A0A1B1A5V7"/>
<keyword evidence="1" id="KW-0808">Transferase</keyword>
<evidence type="ECO:0000313" key="6">
    <source>
        <dbReference type="EMBL" id="ANP41952.1"/>
    </source>
</evidence>
<dbReference type="GeneID" id="28251036"/>
<evidence type="ECO:0000256" key="4">
    <source>
        <dbReference type="ARBA" id="ARBA00022840"/>
    </source>
</evidence>
<accession>A0A1B1A5V7</accession>
<dbReference type="InterPro" id="IPR045540">
    <property type="entry name" value="YegS/DAGK_C"/>
</dbReference>
<sequence length="316" mass="35174">MFDANSLTTAQRRQKSICILHNPHSGKKEAAGGAQALKDAFAKHGLAPKITELDPKRDLTSTLQEVVAEGHDTIVAAGGDGTICGVAQALKGSSCAMGILPRGTFNYFARSLGIPEDLEGAVEVIAHGHKRDLRVAMLNDRVFLNNANFGLYPQILRSREEVYDFWGRSRVAAYWSALKVLFRWPRPLELDIVADGQRTTVRTPLVFVFNNAFQLRQMGMEGAECIRDGQLALMIAPDYGRWGMVRSSLAVLLGRASRDRDFHLMCSDSFELHGRRKRLLVARDGERARMKGPFRLHLSEDALQVIVPTDFRDATR</sequence>
<evidence type="ECO:0000313" key="7">
    <source>
        <dbReference type="Proteomes" id="UP000013243"/>
    </source>
</evidence>
<dbReference type="OrthoDB" id="9815110at2"/>
<dbReference type="InterPro" id="IPR016064">
    <property type="entry name" value="NAD/diacylglycerol_kinase_sf"/>
</dbReference>
<evidence type="ECO:0000256" key="1">
    <source>
        <dbReference type="ARBA" id="ARBA00022679"/>
    </source>
</evidence>
<dbReference type="PANTHER" id="PTHR12358">
    <property type="entry name" value="SPHINGOSINE KINASE"/>
    <property type="match status" value="1"/>
</dbReference>
<dbReference type="InterPro" id="IPR050187">
    <property type="entry name" value="Lipid_Phosphate_FormReg"/>
</dbReference>
<dbReference type="Proteomes" id="UP000013243">
    <property type="component" value="Chromosome"/>
</dbReference>
<name>A0A1B1A5V7_9RHOB</name>
<reference evidence="6 7" key="1">
    <citation type="journal article" date="2016" name="ISME J.">
        <title>Global occurrence and heterogeneity of the Roseobacter-clade species Ruegeria mobilis.</title>
        <authorList>
            <person name="Sonnenschein E."/>
            <person name="Gram L."/>
        </authorList>
    </citation>
    <scope>NUCLEOTIDE SEQUENCE [LARGE SCALE GENOMIC DNA]</scope>
    <source>
        <strain evidence="6 7">F1926</strain>
    </source>
</reference>
<evidence type="ECO:0000259" key="5">
    <source>
        <dbReference type="PROSITE" id="PS50146"/>
    </source>
</evidence>
<keyword evidence="4" id="KW-0067">ATP-binding</keyword>
<evidence type="ECO:0000256" key="2">
    <source>
        <dbReference type="ARBA" id="ARBA00022741"/>
    </source>
</evidence>
<dbReference type="InterPro" id="IPR017438">
    <property type="entry name" value="ATP-NAD_kinase_N"/>
</dbReference>
<dbReference type="KEGG" id="rmb:K529_014340"/>
<dbReference type="EMBL" id="CP015230">
    <property type="protein sequence ID" value="ANP41952.1"/>
    <property type="molecule type" value="Genomic_DNA"/>
</dbReference>
<dbReference type="SUPFAM" id="SSF111331">
    <property type="entry name" value="NAD kinase/diacylglycerol kinase-like"/>
    <property type="match status" value="1"/>
</dbReference>
<dbReference type="InterPro" id="IPR001206">
    <property type="entry name" value="Diacylglycerol_kinase_cat_dom"/>
</dbReference>
<dbReference type="Pfam" id="PF00781">
    <property type="entry name" value="DAGK_cat"/>
    <property type="match status" value="1"/>
</dbReference>
<evidence type="ECO:0000256" key="3">
    <source>
        <dbReference type="ARBA" id="ARBA00022777"/>
    </source>
</evidence>
<dbReference type="GO" id="GO:0005524">
    <property type="term" value="F:ATP binding"/>
    <property type="evidence" value="ECO:0007669"/>
    <property type="project" value="UniProtKB-KW"/>
</dbReference>
<proteinExistence type="predicted"/>
<dbReference type="GO" id="GO:0016301">
    <property type="term" value="F:kinase activity"/>
    <property type="evidence" value="ECO:0007669"/>
    <property type="project" value="UniProtKB-KW"/>
</dbReference>
<organism evidence="6 7">
    <name type="scientific">Tritonibacter mobilis F1926</name>
    <dbReference type="NCBI Taxonomy" id="1265309"/>
    <lineage>
        <taxon>Bacteria</taxon>
        <taxon>Pseudomonadati</taxon>
        <taxon>Pseudomonadota</taxon>
        <taxon>Alphaproteobacteria</taxon>
        <taxon>Rhodobacterales</taxon>
        <taxon>Paracoccaceae</taxon>
        <taxon>Tritonibacter</taxon>
    </lineage>
</organism>
<keyword evidence="2" id="KW-0547">Nucleotide-binding</keyword>
<feature type="domain" description="DAGKc" evidence="5">
    <location>
        <begin position="12"/>
        <end position="142"/>
    </location>
</feature>
<dbReference type="PANTHER" id="PTHR12358:SF54">
    <property type="entry name" value="SPHINGOSINE KINASE RELATED PROTEIN"/>
    <property type="match status" value="1"/>
</dbReference>
<dbReference type="SMART" id="SM00046">
    <property type="entry name" value="DAGKc"/>
    <property type="match status" value="1"/>
</dbReference>
<dbReference type="RefSeq" id="WP_005616415.1">
    <property type="nucleotide sequence ID" value="NZ_CP015230.1"/>
</dbReference>
<dbReference type="Gene3D" id="3.40.50.10330">
    <property type="entry name" value="Probable inorganic polyphosphate/atp-NAD kinase, domain 1"/>
    <property type="match status" value="1"/>
</dbReference>
<dbReference type="Pfam" id="PF19279">
    <property type="entry name" value="YegS_C"/>
    <property type="match status" value="1"/>
</dbReference>